<reference evidence="1 2" key="1">
    <citation type="journal article" date="2018" name="Front. Plant Sci.">
        <title>Red Clover (Trifolium pratense) and Zigzag Clover (T. medium) - A Picture of Genomic Similarities and Differences.</title>
        <authorList>
            <person name="Dluhosova J."/>
            <person name="Istvanek J."/>
            <person name="Nedelnik J."/>
            <person name="Repkova J."/>
        </authorList>
    </citation>
    <scope>NUCLEOTIDE SEQUENCE [LARGE SCALE GENOMIC DNA]</scope>
    <source>
        <strain evidence="2">cv. 10/8</strain>
        <tissue evidence="1">Leaf</tissue>
    </source>
</reference>
<accession>A0A392PV15</accession>
<evidence type="ECO:0000313" key="1">
    <source>
        <dbReference type="EMBL" id="MCI15507.1"/>
    </source>
</evidence>
<evidence type="ECO:0000313" key="2">
    <source>
        <dbReference type="Proteomes" id="UP000265520"/>
    </source>
</evidence>
<sequence length="106" mass="12231">GDNQMVHVFPLRINYLQSGCVHNMVCVVSSKDWVTPSSIRMAFEPVRNSYLPNLARKRHLLFLARPRSVSKLACYEDEGPARHFPTCRLASGIRVAFRFWDDGPYY</sequence>
<name>A0A392PV15_9FABA</name>
<organism evidence="1 2">
    <name type="scientific">Trifolium medium</name>
    <dbReference type="NCBI Taxonomy" id="97028"/>
    <lineage>
        <taxon>Eukaryota</taxon>
        <taxon>Viridiplantae</taxon>
        <taxon>Streptophyta</taxon>
        <taxon>Embryophyta</taxon>
        <taxon>Tracheophyta</taxon>
        <taxon>Spermatophyta</taxon>
        <taxon>Magnoliopsida</taxon>
        <taxon>eudicotyledons</taxon>
        <taxon>Gunneridae</taxon>
        <taxon>Pentapetalae</taxon>
        <taxon>rosids</taxon>
        <taxon>fabids</taxon>
        <taxon>Fabales</taxon>
        <taxon>Fabaceae</taxon>
        <taxon>Papilionoideae</taxon>
        <taxon>50 kb inversion clade</taxon>
        <taxon>NPAAA clade</taxon>
        <taxon>Hologalegina</taxon>
        <taxon>IRL clade</taxon>
        <taxon>Trifolieae</taxon>
        <taxon>Trifolium</taxon>
    </lineage>
</organism>
<proteinExistence type="predicted"/>
<dbReference type="Proteomes" id="UP000265520">
    <property type="component" value="Unassembled WGS sequence"/>
</dbReference>
<dbReference type="AlphaFoldDB" id="A0A392PV15"/>
<comment type="caution">
    <text evidence="1">The sequence shown here is derived from an EMBL/GenBank/DDBJ whole genome shotgun (WGS) entry which is preliminary data.</text>
</comment>
<protein>
    <submittedName>
        <fullName evidence="1">Uncharacterized protein</fullName>
    </submittedName>
</protein>
<feature type="non-terminal residue" evidence="1">
    <location>
        <position position="1"/>
    </location>
</feature>
<dbReference type="EMBL" id="LXQA010096785">
    <property type="protein sequence ID" value="MCI15507.1"/>
    <property type="molecule type" value="Genomic_DNA"/>
</dbReference>
<keyword evidence="2" id="KW-1185">Reference proteome</keyword>